<comment type="similarity">
    <text evidence="2">Belongs to the HMG-CoA lyase family.</text>
</comment>
<feature type="domain" description="Pyruvate carboxyltransferase" evidence="7">
    <location>
        <begin position="10"/>
        <end position="185"/>
    </location>
</feature>
<dbReference type="InterPro" id="IPR013785">
    <property type="entry name" value="Aldolase_TIM"/>
</dbReference>
<dbReference type="PANTHER" id="PTHR42738">
    <property type="entry name" value="HYDROXYMETHYLGLUTARYL-COA LYASE"/>
    <property type="match status" value="1"/>
</dbReference>
<dbReference type="InterPro" id="IPR000891">
    <property type="entry name" value="PYR_CT"/>
</dbReference>
<name>A0A1Y2CQS7_9FUNG</name>
<comment type="caution">
    <text evidence="8">The sequence shown here is derived from an EMBL/GenBank/DDBJ whole genome shotgun (WGS) entry which is preliminary data.</text>
</comment>
<keyword evidence="5" id="KW-0456">Lyase</keyword>
<dbReference type="SUPFAM" id="SSF51569">
    <property type="entry name" value="Aldolase"/>
    <property type="match status" value="1"/>
</dbReference>
<dbReference type="Gene3D" id="3.20.20.70">
    <property type="entry name" value="Aldolase class I"/>
    <property type="match status" value="1"/>
</dbReference>
<evidence type="ECO:0000256" key="1">
    <source>
        <dbReference type="ARBA" id="ARBA00005143"/>
    </source>
</evidence>
<evidence type="ECO:0000256" key="2">
    <source>
        <dbReference type="ARBA" id="ARBA00009405"/>
    </source>
</evidence>
<dbReference type="STRING" id="329046.A0A1Y2CQS7"/>
<proteinExistence type="inferred from homology"/>
<dbReference type="GO" id="GO:0046872">
    <property type="term" value="F:metal ion binding"/>
    <property type="evidence" value="ECO:0007669"/>
    <property type="project" value="UniProtKB-KW"/>
</dbReference>
<dbReference type="EMBL" id="MCGO01000009">
    <property type="protein sequence ID" value="ORY49372.1"/>
    <property type="molecule type" value="Genomic_DNA"/>
</dbReference>
<evidence type="ECO:0000313" key="9">
    <source>
        <dbReference type="Proteomes" id="UP000193642"/>
    </source>
</evidence>
<dbReference type="Proteomes" id="UP000193642">
    <property type="component" value="Unassembled WGS sequence"/>
</dbReference>
<protein>
    <recommendedName>
        <fullName evidence="3">hydroxymethylglutaryl-CoA lyase</fullName>
        <ecNumber evidence="3">4.1.3.4</ecNumber>
    </recommendedName>
</protein>
<evidence type="ECO:0000256" key="6">
    <source>
        <dbReference type="ARBA" id="ARBA00049877"/>
    </source>
</evidence>
<evidence type="ECO:0000313" key="8">
    <source>
        <dbReference type="EMBL" id="ORY49372.1"/>
    </source>
</evidence>
<reference evidence="8 9" key="1">
    <citation type="submission" date="2016-07" db="EMBL/GenBank/DDBJ databases">
        <title>Pervasive Adenine N6-methylation of Active Genes in Fungi.</title>
        <authorList>
            <consortium name="DOE Joint Genome Institute"/>
            <person name="Mondo S.J."/>
            <person name="Dannebaum R.O."/>
            <person name="Kuo R.C."/>
            <person name="Labutti K."/>
            <person name="Haridas S."/>
            <person name="Kuo A."/>
            <person name="Salamov A."/>
            <person name="Ahrendt S.R."/>
            <person name="Lipzen A."/>
            <person name="Sullivan W."/>
            <person name="Andreopoulos W.B."/>
            <person name="Clum A."/>
            <person name="Lindquist E."/>
            <person name="Daum C."/>
            <person name="Ramamoorthy G.K."/>
            <person name="Gryganskyi A."/>
            <person name="Culley D."/>
            <person name="Magnuson J.K."/>
            <person name="James T.Y."/>
            <person name="O'Malley M.A."/>
            <person name="Stajich J.E."/>
            <person name="Spatafora J.W."/>
            <person name="Visel A."/>
            <person name="Grigoriev I.V."/>
        </authorList>
    </citation>
    <scope>NUCLEOTIDE SEQUENCE [LARGE SCALE GENOMIC DNA]</scope>
    <source>
        <strain evidence="8 9">JEL800</strain>
    </source>
</reference>
<dbReference type="GO" id="GO:0006552">
    <property type="term" value="P:L-leucine catabolic process"/>
    <property type="evidence" value="ECO:0007669"/>
    <property type="project" value="TreeGrafter"/>
</dbReference>
<dbReference type="OrthoDB" id="1905920at2759"/>
<evidence type="ECO:0000256" key="3">
    <source>
        <dbReference type="ARBA" id="ARBA00012910"/>
    </source>
</evidence>
<gene>
    <name evidence="8" type="ORF">BCR33DRAFT_713724</name>
</gene>
<dbReference type="InterPro" id="IPR043594">
    <property type="entry name" value="HMGL"/>
</dbReference>
<evidence type="ECO:0000259" key="7">
    <source>
        <dbReference type="Pfam" id="PF00682"/>
    </source>
</evidence>
<comment type="pathway">
    <text evidence="1">Metabolic intermediate metabolism; (S)-3-hydroxy-3-methylglutaryl-CoA degradation; acetoacetate from (S)-3-hydroxy-3-methylglutaryl-CoA: step 1/1.</text>
</comment>
<dbReference type="PANTHER" id="PTHR42738:SF7">
    <property type="entry name" value="HYDROXYMETHYLGLUTARYL-COA LYASE"/>
    <property type="match status" value="1"/>
</dbReference>
<sequence>MGDASDVFSQITRKRGVSYPVLTPNLKGFQSAAAVGVQEVAVFGAASQSFSKKNINATIEESLQRFQEVMDAAQKQNIRVRGYVSCVLGCPYEGCSRCKLMKDMGCYEISLGDTIGVGTPGSMALMSLDDVAVHCAGEYATAVNRGVRVVDSAVAGLGGCPYADGASGNVSSEDVVYMLREWLVKVGHFISGAMKRSNNSRVLGLMDTNACQL</sequence>
<dbReference type="GO" id="GO:0004419">
    <property type="term" value="F:hydroxymethylglutaryl-CoA lyase activity"/>
    <property type="evidence" value="ECO:0007669"/>
    <property type="project" value="UniProtKB-EC"/>
</dbReference>
<dbReference type="AlphaFoldDB" id="A0A1Y2CQS7"/>
<keyword evidence="4" id="KW-0479">Metal-binding</keyword>
<dbReference type="EC" id="4.1.3.4" evidence="3"/>
<keyword evidence="9" id="KW-1185">Reference proteome</keyword>
<dbReference type="GO" id="GO:0046951">
    <property type="term" value="P:ketone body biosynthetic process"/>
    <property type="evidence" value="ECO:0007669"/>
    <property type="project" value="TreeGrafter"/>
</dbReference>
<dbReference type="UniPathway" id="UPA00896">
    <property type="reaction ID" value="UER00863"/>
</dbReference>
<organism evidence="8 9">
    <name type="scientific">Rhizoclosmatium globosum</name>
    <dbReference type="NCBI Taxonomy" id="329046"/>
    <lineage>
        <taxon>Eukaryota</taxon>
        <taxon>Fungi</taxon>
        <taxon>Fungi incertae sedis</taxon>
        <taxon>Chytridiomycota</taxon>
        <taxon>Chytridiomycota incertae sedis</taxon>
        <taxon>Chytridiomycetes</taxon>
        <taxon>Chytridiales</taxon>
        <taxon>Chytriomycetaceae</taxon>
        <taxon>Rhizoclosmatium</taxon>
    </lineage>
</organism>
<evidence type="ECO:0000256" key="4">
    <source>
        <dbReference type="ARBA" id="ARBA00022723"/>
    </source>
</evidence>
<dbReference type="Pfam" id="PF00682">
    <property type="entry name" value="HMGL-like"/>
    <property type="match status" value="1"/>
</dbReference>
<accession>A0A1Y2CQS7</accession>
<comment type="catalytic activity">
    <reaction evidence="6">
        <text>(3S)-3-hydroxy-3-methylglutaryl-CoA = acetoacetate + acetyl-CoA</text>
        <dbReference type="Rhea" id="RHEA:24404"/>
        <dbReference type="ChEBI" id="CHEBI:13705"/>
        <dbReference type="ChEBI" id="CHEBI:43074"/>
        <dbReference type="ChEBI" id="CHEBI:57288"/>
        <dbReference type="EC" id="4.1.3.4"/>
    </reaction>
</comment>
<evidence type="ECO:0000256" key="5">
    <source>
        <dbReference type="ARBA" id="ARBA00023239"/>
    </source>
</evidence>